<proteinExistence type="predicted"/>
<dbReference type="PANTHER" id="PTHR43308:SF5">
    <property type="entry name" value="S-LAYER PROTEIN _ PEPTIDOGLYCAN ENDO-BETA-N-ACETYLGLUCOSAMINIDASE"/>
    <property type="match status" value="1"/>
</dbReference>
<dbReference type="EMBL" id="JAPDHZ010000006">
    <property type="protein sequence ID" value="MDG0794053.1"/>
    <property type="molecule type" value="Genomic_DNA"/>
</dbReference>
<dbReference type="Pfam" id="PF00395">
    <property type="entry name" value="SLH"/>
    <property type="match status" value="3"/>
</dbReference>
<keyword evidence="4" id="KW-1185">Reference proteome</keyword>
<evidence type="ECO:0000313" key="3">
    <source>
        <dbReference type="EMBL" id="MDG0794053.1"/>
    </source>
</evidence>
<protein>
    <submittedName>
        <fullName evidence="3">S-layer homology domain-containing protein</fullName>
    </submittedName>
</protein>
<dbReference type="PANTHER" id="PTHR43308">
    <property type="entry name" value="OUTER MEMBRANE PROTEIN ALPHA-RELATED"/>
    <property type="match status" value="1"/>
</dbReference>
<dbReference type="InterPro" id="IPR051465">
    <property type="entry name" value="Cell_Envelope_Struct_Comp"/>
</dbReference>
<organism evidence="3 4">
    <name type="scientific">Cohnella ginsengisoli</name>
    <dbReference type="NCBI Taxonomy" id="425004"/>
    <lineage>
        <taxon>Bacteria</taxon>
        <taxon>Bacillati</taxon>
        <taxon>Bacillota</taxon>
        <taxon>Bacilli</taxon>
        <taxon>Bacillales</taxon>
        <taxon>Paenibacillaceae</taxon>
        <taxon>Cohnella</taxon>
    </lineage>
</organism>
<evidence type="ECO:0000313" key="4">
    <source>
        <dbReference type="Proteomes" id="UP001153387"/>
    </source>
</evidence>
<name>A0A9X4KL43_9BACL</name>
<gene>
    <name evidence="3" type="ORF">OMP38_26920</name>
</gene>
<reference evidence="3 4" key="1">
    <citation type="submission" date="2022-10" db="EMBL/GenBank/DDBJ databases">
        <title>Comparative genomic analysis of Cohnella hashimotonis sp. nov., isolated from the International Space Station.</title>
        <authorList>
            <person name="Simpson A."/>
            <person name="Venkateswaran K."/>
        </authorList>
    </citation>
    <scope>NUCLEOTIDE SEQUENCE [LARGE SCALE GENOMIC DNA]</scope>
    <source>
        <strain evidence="3 4">DSM 18997</strain>
    </source>
</reference>
<dbReference type="RefSeq" id="WP_277567829.1">
    <property type="nucleotide sequence ID" value="NZ_JAPDHZ010000006.1"/>
</dbReference>
<feature type="region of interest" description="Disordered" evidence="1">
    <location>
        <begin position="1001"/>
        <end position="1026"/>
    </location>
</feature>
<evidence type="ECO:0000259" key="2">
    <source>
        <dbReference type="PROSITE" id="PS51272"/>
    </source>
</evidence>
<dbReference type="PROSITE" id="PS51272">
    <property type="entry name" value="SLH"/>
    <property type="match status" value="3"/>
</dbReference>
<dbReference type="Proteomes" id="UP001153387">
    <property type="component" value="Unassembled WGS sequence"/>
</dbReference>
<feature type="domain" description="SLH" evidence="2">
    <location>
        <begin position="1226"/>
        <end position="1290"/>
    </location>
</feature>
<feature type="domain" description="SLH" evidence="2">
    <location>
        <begin position="1349"/>
        <end position="1412"/>
    </location>
</feature>
<sequence>MYWSTTLPIRGAATQFVYSSGGTVSASSSPPADADWAVVSNFYDSAWSRNSSAKLFTYSYNGSILQASDPMSIPPDAAWATISSFKIEGTGGNYPIKDTLFKYSVNGTDILTASDPNSIPANAQWATLASFNDAWKQTSSETYSFYTLNRISPQAVSLTVASDNGDPSMAKPGSLVSVSLQTDLAIKQPAIVIGGSGATVSGSGTSWTGTLTLDGTIAEGPLTVSAVFYGTDGAPAPAVAATTDGSSVTVDKTAPAISYTLTPNAPTKSDVVVDVTATDALSGVAVKKWASGTQDASYFGSQGTALTNSFAATANGTYTIYVSDGLGNERVSVLTVGNIDREPPTATATPSTTAPTNGAVVYTVTAADNVGIDKKLMDAGTRAAAYFQGGGGTAFSSTISIPDNGTYTYYVSDTAGNELLETLTVSNIFKSAPTVTLAPSTTAPTNDAVTVDVTAAVDGEASGNSLAALRWATGARDAAYFAGGSGGTDLLADRAFEAVANGTYTVYARDAAGNVVVQTIVVGNIDSIPPTLALTADTTDPTNGDVTIDVDASDADSGIDRVRWAAGEPQADIPLSWADVIDGSFVVEANGTYTVYVRDKAGNETISTIAVANIFTAAPVVTLAPDTTAPTNDSVYVAVEAAVDGEASGNSLAALRWAAGARDAAYFAGGSGGTDLLSDREFEVEANGTYTVYARDAAGNVAVQTVVVGNIDTVKPTLALTADTTGPTNGNVTVTVDASDADSGIDRVRWAAGEPQADIPLPWADVIDGSFVVEANGTYAVSARDKAGNRATQLIAVHNIFKTVPVVTLAPDTTAPTGGKVNVAVVAAVDGEASGNSLAALRWAAGARDAAYFAGGSGGTDLLADRAFEAEANGTYAVYARDAAGNVAVQTIEVNNIRRTDASLASLRLRSGETELALTPAFDPEKLQYSLEVDSTVDAITVKPTASDEVASVTVNGTAQAGGAALAPIALTTGVNTVRIVVAAQLSSVQRTYTIAITKKSAAAPTPTPTPTPTPASEPSPEASSGVNLMLGGKRIDVNVPMTAVRNADGTTYYELDLNETVATLVAQSAAQSGDTELRVLANRQMVPNIDDMRIVLDNAGLAKLEAQSVRVTLAIDAVAYQVPAGAAAAGGKRATVIRLRSFGSPSVADEVKSAASSSAGGKWELQVAGVPVDVDSSYTGAPAWLVLPLPTSLIGADPRTLAAFVEYDDGTKAIEPGTVQFDSQGRATGIAIKIGSFARLAVIQADPISSAYDRYVSGYADGTFQPARLVTRAEVAVLLAKQLEGSQEAIAAGYRDVPGSHWAASAIGKLAAAGIMKGGADGQFRPNELITRAELAVTLTRWKQLQPDGAPRFADAVSHWAAGSIAAAERAGWITGYADGTYRPDRGVTRAEAVVILNRVFGRPALPNDGSSWSDVPAAYWASGQIVSASLSFEAHRYLNGEVELADR</sequence>
<comment type="caution">
    <text evidence="3">The sequence shown here is derived from an EMBL/GenBank/DDBJ whole genome shotgun (WGS) entry which is preliminary data.</text>
</comment>
<accession>A0A9X4KL43</accession>
<feature type="compositionally biased region" description="Pro residues" evidence="1">
    <location>
        <begin position="1006"/>
        <end position="1018"/>
    </location>
</feature>
<dbReference type="Pfam" id="PF12733">
    <property type="entry name" value="Cadherin-like"/>
    <property type="match status" value="1"/>
</dbReference>
<evidence type="ECO:0000256" key="1">
    <source>
        <dbReference type="SAM" id="MobiDB-lite"/>
    </source>
</evidence>
<dbReference type="InterPro" id="IPR025883">
    <property type="entry name" value="Cadherin-like_domain"/>
</dbReference>
<feature type="domain" description="SLH" evidence="2">
    <location>
        <begin position="1291"/>
        <end position="1348"/>
    </location>
</feature>
<dbReference type="InterPro" id="IPR001119">
    <property type="entry name" value="SLH_dom"/>
</dbReference>